<reference evidence="6" key="1">
    <citation type="submission" date="2022-03" db="EMBL/GenBank/DDBJ databases">
        <authorList>
            <person name="Martin C."/>
        </authorList>
    </citation>
    <scope>NUCLEOTIDE SEQUENCE</scope>
</reference>
<keyword evidence="2" id="KW-0812">Transmembrane</keyword>
<dbReference type="EMBL" id="CAIIXF020000006">
    <property type="protein sequence ID" value="CAH1785268.1"/>
    <property type="molecule type" value="Genomic_DNA"/>
</dbReference>
<dbReference type="Pfam" id="PF07686">
    <property type="entry name" value="V-set"/>
    <property type="match status" value="1"/>
</dbReference>
<protein>
    <submittedName>
        <fullName evidence="6">Uncharacterized protein</fullName>
    </submittedName>
</protein>
<keyword evidence="3" id="KW-1133">Transmembrane helix</keyword>
<dbReference type="PROSITE" id="PS50835">
    <property type="entry name" value="IG_LIKE"/>
    <property type="match status" value="2"/>
</dbReference>
<proteinExistence type="predicted"/>
<dbReference type="PANTHER" id="PTHR45889">
    <property type="entry name" value="IG-LIKE DOMAIN-CONTAINING PROTEIN"/>
    <property type="match status" value="1"/>
</dbReference>
<dbReference type="InterPro" id="IPR036179">
    <property type="entry name" value="Ig-like_dom_sf"/>
</dbReference>
<dbReference type="SUPFAM" id="SSF48726">
    <property type="entry name" value="Immunoglobulin"/>
    <property type="match status" value="2"/>
</dbReference>
<organism evidence="6 7">
    <name type="scientific">Owenia fusiformis</name>
    <name type="common">Polychaete worm</name>
    <dbReference type="NCBI Taxonomy" id="6347"/>
    <lineage>
        <taxon>Eukaryota</taxon>
        <taxon>Metazoa</taxon>
        <taxon>Spiralia</taxon>
        <taxon>Lophotrochozoa</taxon>
        <taxon>Annelida</taxon>
        <taxon>Polychaeta</taxon>
        <taxon>Sedentaria</taxon>
        <taxon>Canalipalpata</taxon>
        <taxon>Sabellida</taxon>
        <taxon>Oweniida</taxon>
        <taxon>Oweniidae</taxon>
        <taxon>Owenia</taxon>
    </lineage>
</organism>
<evidence type="ECO:0000256" key="2">
    <source>
        <dbReference type="ARBA" id="ARBA00022692"/>
    </source>
</evidence>
<comment type="subcellular location">
    <subcellularLocation>
        <location evidence="1">Membrane</location>
        <topology evidence="1">Single-pass membrane protein</topology>
    </subcellularLocation>
</comment>
<evidence type="ECO:0000256" key="4">
    <source>
        <dbReference type="ARBA" id="ARBA00023136"/>
    </source>
</evidence>
<evidence type="ECO:0000313" key="7">
    <source>
        <dbReference type="Proteomes" id="UP000749559"/>
    </source>
</evidence>
<keyword evidence="7" id="KW-1185">Reference proteome</keyword>
<keyword evidence="4" id="KW-0472">Membrane</keyword>
<dbReference type="InterPro" id="IPR013106">
    <property type="entry name" value="Ig_V-set"/>
</dbReference>
<evidence type="ECO:0000256" key="3">
    <source>
        <dbReference type="ARBA" id="ARBA00022989"/>
    </source>
</evidence>
<keyword evidence="5" id="KW-1015">Disulfide bond</keyword>
<evidence type="ECO:0000256" key="1">
    <source>
        <dbReference type="ARBA" id="ARBA00004167"/>
    </source>
</evidence>
<dbReference type="AlphaFoldDB" id="A0A8J1UD24"/>
<dbReference type="OrthoDB" id="6097741at2759"/>
<dbReference type="Pfam" id="PF08205">
    <property type="entry name" value="C2-set_2"/>
    <property type="match status" value="1"/>
</dbReference>
<dbReference type="PANTHER" id="PTHR45889:SF8">
    <property type="entry name" value="IG-LIKE DOMAIN-CONTAINING PROTEIN"/>
    <property type="match status" value="1"/>
</dbReference>
<dbReference type="GO" id="GO:0016020">
    <property type="term" value="C:membrane"/>
    <property type="evidence" value="ECO:0007669"/>
    <property type="project" value="UniProtKB-SubCell"/>
</dbReference>
<dbReference type="Gene3D" id="2.60.40.10">
    <property type="entry name" value="Immunoglobulins"/>
    <property type="match status" value="2"/>
</dbReference>
<dbReference type="InterPro" id="IPR003599">
    <property type="entry name" value="Ig_sub"/>
</dbReference>
<dbReference type="Proteomes" id="UP000749559">
    <property type="component" value="Unassembled WGS sequence"/>
</dbReference>
<name>A0A8J1UD24_OWEFU</name>
<gene>
    <name evidence="6" type="ORF">OFUS_LOCUS11350</name>
</gene>
<accession>A0A8J1UD24</accession>
<dbReference type="InterPro" id="IPR013783">
    <property type="entry name" value="Ig-like_fold"/>
</dbReference>
<dbReference type="SMART" id="SM00409">
    <property type="entry name" value="IG"/>
    <property type="match status" value="1"/>
</dbReference>
<dbReference type="InterPro" id="IPR007110">
    <property type="entry name" value="Ig-like_dom"/>
</dbReference>
<evidence type="ECO:0000256" key="5">
    <source>
        <dbReference type="ARBA" id="ARBA00023157"/>
    </source>
</evidence>
<sequence length="289" mass="32460">MSLAYSYLIGLVIYMGYFICCDNVAVKPSDIIAKSGEDAEMPCQLADEEITQSEIVSWYDFTKREDGLQIFNSYEPDTILSPKFAVNTKAAKYNLKIKNISIEDAGKYMCKTFYGQSQYSAYVTVYGTPSCVFDSVIEGESVTVMCNMRYAGYAKPTLKWLRDGEEERENVSYANKDDHYASAKFTFDISSVKNRTKFTCQVNSKEPEYVDQCILTWNSLNEGKSESSHIATGLNLRDVIAIAILAPLMLLMCAIGVAVLFSIIKRCKKQDSSKGNIRYSAVEHKPVNQ</sequence>
<dbReference type="InterPro" id="IPR013162">
    <property type="entry name" value="CD80_C2-set"/>
</dbReference>
<comment type="caution">
    <text evidence="6">The sequence shown here is derived from an EMBL/GenBank/DDBJ whole genome shotgun (WGS) entry which is preliminary data.</text>
</comment>
<evidence type="ECO:0000313" key="6">
    <source>
        <dbReference type="EMBL" id="CAH1785268.1"/>
    </source>
</evidence>